<feature type="transmembrane region" description="Helical" evidence="1">
    <location>
        <begin position="438"/>
        <end position="457"/>
    </location>
</feature>
<feature type="transmembrane region" description="Helical" evidence="1">
    <location>
        <begin position="281"/>
        <end position="298"/>
    </location>
</feature>
<name>A0ABY8MJX4_9SPIO</name>
<evidence type="ECO:0000256" key="1">
    <source>
        <dbReference type="SAM" id="Phobius"/>
    </source>
</evidence>
<reference evidence="2 3" key="1">
    <citation type="submission" date="2023-04" db="EMBL/GenBank/DDBJ databases">
        <title>Spirochaete genome identified in red abalone sample constitutes a novel genus.</title>
        <authorList>
            <person name="Sharma S.P."/>
            <person name="Purcell C.M."/>
            <person name="Hyde J.R."/>
            <person name="Severin A.J."/>
        </authorList>
    </citation>
    <scope>NUCLEOTIDE SEQUENCE [LARGE SCALE GENOMIC DNA]</scope>
    <source>
        <strain evidence="2 3">SP-2023</strain>
    </source>
</reference>
<organism evidence="2 3">
    <name type="scientific">Candidatus Haliotispira prima</name>
    <dbReference type="NCBI Taxonomy" id="3034016"/>
    <lineage>
        <taxon>Bacteria</taxon>
        <taxon>Pseudomonadati</taxon>
        <taxon>Spirochaetota</taxon>
        <taxon>Spirochaetia</taxon>
        <taxon>Spirochaetales</taxon>
        <taxon>Spirochaetaceae</taxon>
        <taxon>Candidatus Haliotispira</taxon>
    </lineage>
</organism>
<feature type="transmembrane region" description="Helical" evidence="1">
    <location>
        <begin position="258"/>
        <end position="275"/>
    </location>
</feature>
<feature type="transmembrane region" description="Helical" evidence="1">
    <location>
        <begin position="170"/>
        <end position="188"/>
    </location>
</feature>
<protein>
    <recommendedName>
        <fullName evidence="4">Glycosyltransferase RgtA/B/C/D-like domain-containing protein</fullName>
    </recommendedName>
</protein>
<keyword evidence="1" id="KW-0812">Transmembrane</keyword>
<gene>
    <name evidence="2" type="ORF">P0082_05595</name>
</gene>
<keyword evidence="1" id="KW-0472">Membrane</keyword>
<proteinExistence type="predicted"/>
<dbReference type="RefSeq" id="WP_326928545.1">
    <property type="nucleotide sequence ID" value="NZ_CP123443.1"/>
</dbReference>
<feature type="transmembrane region" description="Helical" evidence="1">
    <location>
        <begin position="305"/>
        <end position="326"/>
    </location>
</feature>
<feature type="transmembrane region" description="Helical" evidence="1">
    <location>
        <begin position="116"/>
        <end position="135"/>
    </location>
</feature>
<feature type="transmembrane region" description="Helical" evidence="1">
    <location>
        <begin position="414"/>
        <end position="432"/>
    </location>
</feature>
<accession>A0ABY8MJX4</accession>
<sequence>MLKKVGLTLIIAALAFSQYRIVQWKQQNQILEGGEVRSWQIALDHYGLSENYRSNHTYDAQEVLRENRLAKGYHLRAFVTQLLQKIHINIDPAHPNLYYALLRFTMWKGVDDATQFINRAMLLNLLLYIVLLVYLYRFSMLLFDRSFFQAILVLVAYTLMMGHLNNLMLIRMYYLAAMSLLILCYYIVRAITEQSFTAAPKIICESRPKSLLTRFFHSSTIKKKMTRLETISQSPDYPHSLITYLLFRLRAFSTSLSLRPYYCKFYLVILLTLYLNYCSHYFSILAVFLWGLILIFHYRRDRKALFTFVEILIVSIFLMAVTQQYFLYNLATASHTDTILGSDGGNITEFVTRFLANIRDGFFTYQSMFHRYFIPQPLFIALLLVCLASIFHLFRLRKGKRTKLSVSQIQMSKVYVYLIIVTLSLPLMALLLSPVGKVWRIIAPYTPLFALLIPLLLRPIRYTWLRCVLFAAIVACLGWTYPERYRELQSSLSFPEEQQPKDIKLIYVVSRVRGDTYYHHHIYFYRSTVRLLSNHYLQPGIQYRFFDTVEDINPKDLRPDAYILLGPYMGKELEYLKEVKGLTIEQEYIGNLYSYQVPE</sequence>
<feature type="transmembrane region" description="Helical" evidence="1">
    <location>
        <begin position="372"/>
        <end position="394"/>
    </location>
</feature>
<feature type="transmembrane region" description="Helical" evidence="1">
    <location>
        <begin position="464"/>
        <end position="481"/>
    </location>
</feature>
<evidence type="ECO:0000313" key="2">
    <source>
        <dbReference type="EMBL" id="WGK70334.1"/>
    </source>
</evidence>
<dbReference type="EMBL" id="CP123443">
    <property type="protein sequence ID" value="WGK70334.1"/>
    <property type="molecule type" value="Genomic_DNA"/>
</dbReference>
<keyword evidence="1" id="KW-1133">Transmembrane helix</keyword>
<evidence type="ECO:0008006" key="4">
    <source>
        <dbReference type="Google" id="ProtNLM"/>
    </source>
</evidence>
<evidence type="ECO:0000313" key="3">
    <source>
        <dbReference type="Proteomes" id="UP001228690"/>
    </source>
</evidence>
<keyword evidence="3" id="KW-1185">Reference proteome</keyword>
<dbReference type="Proteomes" id="UP001228690">
    <property type="component" value="Chromosome"/>
</dbReference>